<sequence length="68" mass="7443">MTGALLFAEVDRPARERGRVLGHVHAGHLVGEMSRTAETGRIAHWSREIRLTDAGRGVGGFHERIDLG</sequence>
<name>A0A7C9NHC0_9ACTN</name>
<comment type="caution">
    <text evidence="1">The sequence shown here is derived from an EMBL/GenBank/DDBJ whole genome shotgun (WGS) entry which is preliminary data.</text>
</comment>
<proteinExistence type="predicted"/>
<accession>A0A7C9NHC0</accession>
<evidence type="ECO:0000313" key="1">
    <source>
        <dbReference type="EMBL" id="NAS23018.1"/>
    </source>
</evidence>
<keyword evidence="2" id="KW-1185">Reference proteome</keyword>
<dbReference type="EMBL" id="WXEW01000004">
    <property type="protein sequence ID" value="NAS23018.1"/>
    <property type="molecule type" value="Genomic_DNA"/>
</dbReference>
<dbReference type="AlphaFoldDB" id="A0A7C9NHC0"/>
<gene>
    <name evidence="1" type="ORF">GT755_15115</name>
</gene>
<reference evidence="1 2" key="1">
    <citation type="submission" date="2020-01" db="EMBL/GenBank/DDBJ databases">
        <title>Herbidospora sp. NEAU-GS84 nov., a novel actinomycete isolated from soil.</title>
        <authorList>
            <person name="Han L."/>
        </authorList>
    </citation>
    <scope>NUCLEOTIDE SEQUENCE [LARGE SCALE GENOMIC DNA]</scope>
    <source>
        <strain evidence="1 2">NEAU-GS84</strain>
    </source>
</reference>
<protein>
    <submittedName>
        <fullName evidence="1">Uncharacterized protein</fullName>
    </submittedName>
</protein>
<evidence type="ECO:0000313" key="2">
    <source>
        <dbReference type="Proteomes" id="UP000479526"/>
    </source>
</evidence>
<dbReference type="RefSeq" id="WP_161480345.1">
    <property type="nucleotide sequence ID" value="NZ_WXEW01000004.1"/>
</dbReference>
<organism evidence="1 2">
    <name type="scientific">Herbidospora solisilvae</name>
    <dbReference type="NCBI Taxonomy" id="2696284"/>
    <lineage>
        <taxon>Bacteria</taxon>
        <taxon>Bacillati</taxon>
        <taxon>Actinomycetota</taxon>
        <taxon>Actinomycetes</taxon>
        <taxon>Streptosporangiales</taxon>
        <taxon>Streptosporangiaceae</taxon>
        <taxon>Herbidospora</taxon>
    </lineage>
</organism>
<dbReference type="Proteomes" id="UP000479526">
    <property type="component" value="Unassembled WGS sequence"/>
</dbReference>